<feature type="region of interest" description="Disordered" evidence="1">
    <location>
        <begin position="1"/>
        <end position="31"/>
    </location>
</feature>
<dbReference type="KEGG" id="dsq:DICSQDRAFT_172055"/>
<proteinExistence type="predicted"/>
<dbReference type="HOGENOM" id="CLU_2015201_0_0_1"/>
<evidence type="ECO:0000256" key="1">
    <source>
        <dbReference type="SAM" id="MobiDB-lite"/>
    </source>
</evidence>
<protein>
    <submittedName>
        <fullName evidence="2">Uncharacterized protein</fullName>
    </submittedName>
</protein>
<dbReference type="AlphaFoldDB" id="R7SWU1"/>
<dbReference type="RefSeq" id="XP_007367841.1">
    <property type="nucleotide sequence ID" value="XM_007367779.1"/>
</dbReference>
<sequence length="123" mass="13467">MSPMTTEYSDNTHGGTIPPIPMARRGESHDMTELSRYEGSAAGDTAGIGVMEFSRPHIMVSRRMMATSDLLLKNNILPCPYAPRAAIFLHSQQSSCTGSTLSDIVWDLQHKPWAVKFASTAIN</sequence>
<accession>R7SWU1</accession>
<evidence type="ECO:0000313" key="3">
    <source>
        <dbReference type="Proteomes" id="UP000053319"/>
    </source>
</evidence>
<dbReference type="EMBL" id="JH719424">
    <property type="protein sequence ID" value="EJF59462.1"/>
    <property type="molecule type" value="Genomic_DNA"/>
</dbReference>
<evidence type="ECO:0000313" key="2">
    <source>
        <dbReference type="EMBL" id="EJF59462.1"/>
    </source>
</evidence>
<dbReference type="Proteomes" id="UP000053319">
    <property type="component" value="Unassembled WGS sequence"/>
</dbReference>
<gene>
    <name evidence="2" type="ORF">DICSQDRAFT_172055</name>
</gene>
<organism evidence="2 3">
    <name type="scientific">Dichomitus squalens (strain LYAD-421)</name>
    <name type="common">Western red white-rot fungus</name>
    <dbReference type="NCBI Taxonomy" id="732165"/>
    <lineage>
        <taxon>Eukaryota</taxon>
        <taxon>Fungi</taxon>
        <taxon>Dikarya</taxon>
        <taxon>Basidiomycota</taxon>
        <taxon>Agaricomycotina</taxon>
        <taxon>Agaricomycetes</taxon>
        <taxon>Polyporales</taxon>
        <taxon>Polyporaceae</taxon>
        <taxon>Dichomitus</taxon>
    </lineage>
</organism>
<name>R7SWU1_DICSQ</name>
<feature type="compositionally biased region" description="Polar residues" evidence="1">
    <location>
        <begin position="1"/>
        <end position="14"/>
    </location>
</feature>
<dbReference type="GeneID" id="18839461"/>
<reference evidence="2 3" key="1">
    <citation type="journal article" date="2012" name="Science">
        <title>The Paleozoic origin of enzymatic lignin decomposition reconstructed from 31 fungal genomes.</title>
        <authorList>
            <person name="Floudas D."/>
            <person name="Binder M."/>
            <person name="Riley R."/>
            <person name="Barry K."/>
            <person name="Blanchette R.A."/>
            <person name="Henrissat B."/>
            <person name="Martinez A.T."/>
            <person name="Otillar R."/>
            <person name="Spatafora J.W."/>
            <person name="Yadav J.S."/>
            <person name="Aerts A."/>
            <person name="Benoit I."/>
            <person name="Boyd A."/>
            <person name="Carlson A."/>
            <person name="Copeland A."/>
            <person name="Coutinho P.M."/>
            <person name="de Vries R.P."/>
            <person name="Ferreira P."/>
            <person name="Findley K."/>
            <person name="Foster B."/>
            <person name="Gaskell J."/>
            <person name="Glotzer D."/>
            <person name="Gorecki P."/>
            <person name="Heitman J."/>
            <person name="Hesse C."/>
            <person name="Hori C."/>
            <person name="Igarashi K."/>
            <person name="Jurgens J.A."/>
            <person name="Kallen N."/>
            <person name="Kersten P."/>
            <person name="Kohler A."/>
            <person name="Kuees U."/>
            <person name="Kumar T.K.A."/>
            <person name="Kuo A."/>
            <person name="LaButti K."/>
            <person name="Larrondo L.F."/>
            <person name="Lindquist E."/>
            <person name="Ling A."/>
            <person name="Lombard V."/>
            <person name="Lucas S."/>
            <person name="Lundell T."/>
            <person name="Martin R."/>
            <person name="McLaughlin D.J."/>
            <person name="Morgenstern I."/>
            <person name="Morin E."/>
            <person name="Murat C."/>
            <person name="Nagy L.G."/>
            <person name="Nolan M."/>
            <person name="Ohm R.A."/>
            <person name="Patyshakuliyeva A."/>
            <person name="Rokas A."/>
            <person name="Ruiz-Duenas F.J."/>
            <person name="Sabat G."/>
            <person name="Salamov A."/>
            <person name="Samejima M."/>
            <person name="Schmutz J."/>
            <person name="Slot J.C."/>
            <person name="St John F."/>
            <person name="Stenlid J."/>
            <person name="Sun H."/>
            <person name="Sun S."/>
            <person name="Syed K."/>
            <person name="Tsang A."/>
            <person name="Wiebenga A."/>
            <person name="Young D."/>
            <person name="Pisabarro A."/>
            <person name="Eastwood D.C."/>
            <person name="Martin F."/>
            <person name="Cullen D."/>
            <person name="Grigoriev I.V."/>
            <person name="Hibbett D.S."/>
        </authorList>
    </citation>
    <scope>NUCLEOTIDE SEQUENCE [LARGE SCALE GENOMIC DNA]</scope>
    <source>
        <strain evidence="2 3">LYAD-421 SS1</strain>
    </source>
</reference>